<feature type="chain" id="PRO_5045879884" evidence="1">
    <location>
        <begin position="21"/>
        <end position="137"/>
    </location>
</feature>
<reference evidence="2" key="1">
    <citation type="submission" date="2022-08" db="EMBL/GenBank/DDBJ databases">
        <title>Novel Bdellovibrio Species Isolated from Svalbard: Designation Bdellovibrio svalbardensis.</title>
        <authorList>
            <person name="Mitchell R.J."/>
            <person name="Choi S.Y."/>
        </authorList>
    </citation>
    <scope>NUCLEOTIDE SEQUENCE</scope>
    <source>
        <strain evidence="2">PAP01</strain>
    </source>
</reference>
<dbReference type="Gene3D" id="1.20.120.10">
    <property type="entry name" value="Cytochrome c/b562"/>
    <property type="match status" value="1"/>
</dbReference>
<proteinExistence type="predicted"/>
<gene>
    <name evidence="2" type="ORF">NWE73_12630</name>
</gene>
<dbReference type="Proteomes" id="UP001152321">
    <property type="component" value="Unassembled WGS sequence"/>
</dbReference>
<organism evidence="2 3">
    <name type="scientific">Bdellovibrio svalbardensis</name>
    <dbReference type="NCBI Taxonomy" id="2972972"/>
    <lineage>
        <taxon>Bacteria</taxon>
        <taxon>Pseudomonadati</taxon>
        <taxon>Bdellovibrionota</taxon>
        <taxon>Bdellovibrionia</taxon>
        <taxon>Bdellovibrionales</taxon>
        <taxon>Pseudobdellovibrionaceae</taxon>
        <taxon>Bdellovibrio</taxon>
    </lineage>
</organism>
<name>A0ABT6DPZ8_9BACT</name>
<sequence>MRRLFIVTMMALLLPAASFAQDASSSLKQNMKQIGSLTKQIVATVKDSSKDQDNANKSAQLVALFQLVYNQAADGVQDIPADQQQAAIEDFQNLIQQEIDLATQLQAAFASNDTNAAATILQQMNDIKHEGHDKYNP</sequence>
<evidence type="ECO:0000313" key="3">
    <source>
        <dbReference type="Proteomes" id="UP001152321"/>
    </source>
</evidence>
<comment type="caution">
    <text evidence="2">The sequence shown here is derived from an EMBL/GenBank/DDBJ whole genome shotgun (WGS) entry which is preliminary data.</text>
</comment>
<protein>
    <submittedName>
        <fullName evidence="2">Cytochrome b562</fullName>
    </submittedName>
</protein>
<dbReference type="RefSeq" id="WP_277578693.1">
    <property type="nucleotide sequence ID" value="NZ_JANRMI010000003.1"/>
</dbReference>
<dbReference type="EMBL" id="JANRMI010000003">
    <property type="protein sequence ID" value="MDG0817218.1"/>
    <property type="molecule type" value="Genomic_DNA"/>
</dbReference>
<keyword evidence="3" id="KW-1185">Reference proteome</keyword>
<evidence type="ECO:0000313" key="2">
    <source>
        <dbReference type="EMBL" id="MDG0817218.1"/>
    </source>
</evidence>
<keyword evidence="1" id="KW-0732">Signal</keyword>
<accession>A0ABT6DPZ8</accession>
<evidence type="ECO:0000256" key="1">
    <source>
        <dbReference type="SAM" id="SignalP"/>
    </source>
</evidence>
<dbReference type="InterPro" id="IPR009155">
    <property type="entry name" value="Cyt_b562"/>
</dbReference>
<dbReference type="Pfam" id="PF07361">
    <property type="entry name" value="Cytochrom_B562"/>
    <property type="match status" value="1"/>
</dbReference>
<feature type="signal peptide" evidence="1">
    <location>
        <begin position="1"/>
        <end position="20"/>
    </location>
</feature>